<gene>
    <name evidence="1" type="ORF">BpHYR1_020362</name>
</gene>
<accession>A0A3M7RCG6</accession>
<sequence length="87" mass="10176">MKNYLKDLFKNNECYVVHCEFWNKCKIVRQNVSADTNLVPAKLSLCKSSANCRVIQRLDLVGTKFVLADKFCRTIFTLINFVRQIEK</sequence>
<dbReference type="AlphaFoldDB" id="A0A3M7RCG6"/>
<keyword evidence="2" id="KW-1185">Reference proteome</keyword>
<proteinExistence type="predicted"/>
<organism evidence="1 2">
    <name type="scientific">Brachionus plicatilis</name>
    <name type="common">Marine rotifer</name>
    <name type="synonym">Brachionus muelleri</name>
    <dbReference type="NCBI Taxonomy" id="10195"/>
    <lineage>
        <taxon>Eukaryota</taxon>
        <taxon>Metazoa</taxon>
        <taxon>Spiralia</taxon>
        <taxon>Gnathifera</taxon>
        <taxon>Rotifera</taxon>
        <taxon>Eurotatoria</taxon>
        <taxon>Monogononta</taxon>
        <taxon>Pseudotrocha</taxon>
        <taxon>Ploima</taxon>
        <taxon>Brachionidae</taxon>
        <taxon>Brachionus</taxon>
    </lineage>
</organism>
<reference evidence="1 2" key="1">
    <citation type="journal article" date="2018" name="Sci. Rep.">
        <title>Genomic signatures of local adaptation to the degree of environmental predictability in rotifers.</title>
        <authorList>
            <person name="Franch-Gras L."/>
            <person name="Hahn C."/>
            <person name="Garcia-Roger E.M."/>
            <person name="Carmona M.J."/>
            <person name="Serra M."/>
            <person name="Gomez A."/>
        </authorList>
    </citation>
    <scope>NUCLEOTIDE SEQUENCE [LARGE SCALE GENOMIC DNA]</scope>
    <source>
        <strain evidence="1">HYR1</strain>
    </source>
</reference>
<dbReference type="Proteomes" id="UP000276133">
    <property type="component" value="Unassembled WGS sequence"/>
</dbReference>
<evidence type="ECO:0000313" key="1">
    <source>
        <dbReference type="EMBL" id="RNA21256.1"/>
    </source>
</evidence>
<evidence type="ECO:0000313" key="2">
    <source>
        <dbReference type="Proteomes" id="UP000276133"/>
    </source>
</evidence>
<name>A0A3M7RCG6_BRAPC</name>
<dbReference type="EMBL" id="REGN01003704">
    <property type="protein sequence ID" value="RNA21256.1"/>
    <property type="molecule type" value="Genomic_DNA"/>
</dbReference>
<comment type="caution">
    <text evidence="1">The sequence shown here is derived from an EMBL/GenBank/DDBJ whole genome shotgun (WGS) entry which is preliminary data.</text>
</comment>
<protein>
    <submittedName>
        <fullName evidence="1">Uncharacterized protein</fullName>
    </submittedName>
</protein>